<keyword evidence="6" id="KW-1185">Reference proteome</keyword>
<dbReference type="EMBL" id="CP036525">
    <property type="protein sequence ID" value="QDT03915.1"/>
    <property type="molecule type" value="Genomic_DNA"/>
</dbReference>
<dbReference type="Gene3D" id="2.60.120.380">
    <property type="match status" value="2"/>
</dbReference>
<dbReference type="InterPro" id="IPR036439">
    <property type="entry name" value="Dockerin_dom_sf"/>
</dbReference>
<accession>A0A517N9V2</accession>
<dbReference type="PROSITE" id="PS00018">
    <property type="entry name" value="EF_HAND_1"/>
    <property type="match status" value="1"/>
</dbReference>
<feature type="region of interest" description="Disordered" evidence="1">
    <location>
        <begin position="1"/>
        <end position="54"/>
    </location>
</feature>
<dbReference type="Pfam" id="PF17803">
    <property type="entry name" value="Cadherin_4"/>
    <property type="match status" value="1"/>
</dbReference>
<dbReference type="Gene3D" id="1.10.1330.10">
    <property type="entry name" value="Dockerin domain"/>
    <property type="match status" value="1"/>
</dbReference>
<evidence type="ECO:0000259" key="3">
    <source>
        <dbReference type="Pfam" id="PF17803"/>
    </source>
</evidence>
<dbReference type="KEGG" id="rlc:K227x_23000"/>
<feature type="region of interest" description="Disordered" evidence="1">
    <location>
        <begin position="2497"/>
        <end position="2516"/>
    </location>
</feature>
<evidence type="ECO:0008006" key="7">
    <source>
        <dbReference type="Google" id="ProtNLM"/>
    </source>
</evidence>
<feature type="domain" description="Peptidase C-terminal archaeal/bacterial" evidence="2">
    <location>
        <begin position="3399"/>
        <end position="3496"/>
    </location>
</feature>
<dbReference type="GO" id="GO:0008237">
    <property type="term" value="F:metallopeptidase activity"/>
    <property type="evidence" value="ECO:0007669"/>
    <property type="project" value="InterPro"/>
</dbReference>
<dbReference type="NCBIfam" id="NF012211">
    <property type="entry name" value="tand_rpt_95"/>
    <property type="match status" value="2"/>
</dbReference>
<dbReference type="InterPro" id="IPR006626">
    <property type="entry name" value="PbH1"/>
</dbReference>
<dbReference type="Pfam" id="PF04151">
    <property type="entry name" value="PPC"/>
    <property type="match status" value="2"/>
</dbReference>
<dbReference type="SMART" id="SM00710">
    <property type="entry name" value="PbH1"/>
    <property type="match status" value="9"/>
</dbReference>
<evidence type="ECO:0000259" key="4">
    <source>
        <dbReference type="Pfam" id="PF20009"/>
    </source>
</evidence>
<evidence type="ECO:0000313" key="5">
    <source>
        <dbReference type="EMBL" id="QDT03915.1"/>
    </source>
</evidence>
<dbReference type="InterPro" id="IPR007280">
    <property type="entry name" value="Peptidase_C_arc/bac"/>
</dbReference>
<dbReference type="InterPro" id="IPR024079">
    <property type="entry name" value="MetalloPept_cat_dom_sf"/>
</dbReference>
<dbReference type="RefSeq" id="WP_145169488.1">
    <property type="nucleotide sequence ID" value="NZ_CP036525.1"/>
</dbReference>
<feature type="domain" description="Peptidase C-terminal archaeal/bacterial" evidence="2">
    <location>
        <begin position="2090"/>
        <end position="2136"/>
    </location>
</feature>
<dbReference type="CDD" id="cd14256">
    <property type="entry name" value="Dockerin_I"/>
    <property type="match status" value="1"/>
</dbReference>
<feature type="domain" description="GEVED" evidence="4">
    <location>
        <begin position="4995"/>
        <end position="5099"/>
    </location>
</feature>
<dbReference type="GO" id="GO:0004553">
    <property type="term" value="F:hydrolase activity, hydrolyzing O-glycosyl compounds"/>
    <property type="evidence" value="ECO:0007669"/>
    <property type="project" value="InterPro"/>
</dbReference>
<gene>
    <name evidence="5" type="ORF">K227x_23000</name>
</gene>
<dbReference type="Pfam" id="PF20009">
    <property type="entry name" value="GEVED"/>
    <property type="match status" value="1"/>
</dbReference>
<dbReference type="Gene3D" id="2.60.40.3440">
    <property type="match status" value="2"/>
</dbReference>
<dbReference type="Gene3D" id="3.40.390.10">
    <property type="entry name" value="Collagenase (Catalytic Domain)"/>
    <property type="match status" value="1"/>
</dbReference>
<feature type="compositionally biased region" description="Polar residues" evidence="1">
    <location>
        <begin position="3089"/>
        <end position="3099"/>
    </location>
</feature>
<evidence type="ECO:0000256" key="1">
    <source>
        <dbReference type="SAM" id="MobiDB-lite"/>
    </source>
</evidence>
<dbReference type="Pfam" id="PF00404">
    <property type="entry name" value="Dockerin_1"/>
    <property type="match status" value="1"/>
</dbReference>
<feature type="region of interest" description="Disordered" evidence="1">
    <location>
        <begin position="3074"/>
        <end position="3099"/>
    </location>
</feature>
<dbReference type="GO" id="GO:0000272">
    <property type="term" value="P:polysaccharide catabolic process"/>
    <property type="evidence" value="ECO:0007669"/>
    <property type="project" value="InterPro"/>
</dbReference>
<dbReference type="Pfam" id="PF17963">
    <property type="entry name" value="Big_9"/>
    <property type="match status" value="1"/>
</dbReference>
<feature type="compositionally biased region" description="Low complexity" evidence="1">
    <location>
        <begin position="17"/>
        <end position="31"/>
    </location>
</feature>
<feature type="domain" description="RapA2 cadherin-like" evidence="3">
    <location>
        <begin position="5681"/>
        <end position="5751"/>
    </location>
</feature>
<feature type="compositionally biased region" description="Basic and acidic residues" evidence="1">
    <location>
        <begin position="3075"/>
        <end position="3086"/>
    </location>
</feature>
<dbReference type="InterPro" id="IPR045474">
    <property type="entry name" value="GEVED"/>
</dbReference>
<name>A0A517N9V2_9BACT</name>
<protein>
    <recommendedName>
        <fullName evidence="7">Dockerin type I repeat protein</fullName>
    </recommendedName>
</protein>
<evidence type="ECO:0000259" key="2">
    <source>
        <dbReference type="Pfam" id="PF04151"/>
    </source>
</evidence>
<dbReference type="InterPro" id="IPR002105">
    <property type="entry name" value="Dockerin_1_rpt"/>
</dbReference>
<organism evidence="5 6">
    <name type="scientific">Rubripirellula lacrimiformis</name>
    <dbReference type="NCBI Taxonomy" id="1930273"/>
    <lineage>
        <taxon>Bacteria</taxon>
        <taxon>Pseudomonadati</taxon>
        <taxon>Planctomycetota</taxon>
        <taxon>Planctomycetia</taxon>
        <taxon>Pirellulales</taxon>
        <taxon>Pirellulaceae</taxon>
        <taxon>Rubripirellula</taxon>
    </lineage>
</organism>
<dbReference type="OrthoDB" id="247526at2"/>
<feature type="compositionally biased region" description="Basic residues" evidence="1">
    <location>
        <begin position="42"/>
        <end position="54"/>
    </location>
</feature>
<proteinExistence type="predicted"/>
<sequence length="5984" mass="625343">MTSRKRLNTSTSHNDVSRAAGSSPSSSADGSVAGGAGAKSSRAGKPRQSRKKRRQHIIETLETRQLLAGPQLIGIQPNEGDLIVNGSVRETAPRVLTFRFDETQSIDPDTFDGIRVTRAGSDGLLGTTDDVVLNPGLVTLGDGAANEVVVRFADALPDDKYKAEVFAFDDAGLGITALRNQSDEVFRPSVSGQRVEVTNFELRLGALIESVVPQPVIRMADGSLVQNRDEVVVYFNEDPLFVEDTGASGVVQIGGQAITVTANLTDRAFDNTEIRFLPSSTASSAAASYDKDADTLTVVYPNGSTYASVATAINNLDAFNAVISSGTGNVVFNFNSQTTTGAPFLVTGTPSERSAENPRFYQLLLTQDSVSTVDDVMYFPREVVYDATTHTARLFFDGDINELPGVPLGGGTFRLRVGTAVDQRQDLILVPELVGVAPSVSTDFGINGLSVKFTSRAVGEGASGRQVSFTNTGNAGLSVSLNASDNVVFNFGGDSPTVADLQAIVAATPSVNAVITVSSRLGAVPGGGSEVVPMRVVGAAPLTLNAVGDTLGTALDVGIFGQDQLTSKVFSESIDPQSFLIELPGGNSDPGRLELPEVAGNGLVQYINSLFGDNGADATDGITEISYNFQGIFATGSGGTSFLNQINDRQKARIREALDLWANVIGVQFRETVDQGITFALGDISRLNTIPNTRVQQFNVLNANLRIDPTFNESAIVFSNQTDFNTAYGEDFLRKATAGIGLLLGLEQAPGLTPQTLLSLTPSFLNATINSPNENTLRDQEPAFPGNYDILHGQYLHNPDSVDIDLYRFVIDLDDADRVGTLTAETFAERLADSSSLDTALQLFQEFGASATSNFGLGNSLSVRFDSLASGKLGNNTTVEFFRSDRADGNGEIRITQKRDSQGNPIANGIVVDIPRLSASITSVTVGSIVDAINDDPFSSGLVRATLDMGAASTNVGTSNAPIQTALLSGGGIVQVSRNDDYFSEDSRIIATLGAGTYYVGVAASGNDSYDPTIADSGYGGLTQGKYDLHLKFEPQVDETEVIRDLDNPRSGVPGTGIDGDGDGTPGGVKNFWFQTRPENRQVNFTATGSGITAGQTVRIVAANGSVRTYQFVADGATALPGNVPVPYSTGAIGAETPSGSLATALAQAVRSQVGATGVEVSQVSSRLEFTGERSIEVSSNFRGGDILGRNIFVDKTAGPNADGSLDAPFNNIANSAVANAFDAALSGDIVRIIGNGGQDGDIATEADNFSYQVGISATGGQTLEDGRNLEVPQGVTTVIDAGAIIKLRSARVGVGSSTLLEDRSNGALQVLGTPRLVQLSPTGSIVESTLLGDTDALLSQYSDGSVIFTSISDSQADSSTANAGRTASPGDWGGLVFRRDLDESEGRADLEDEGIFLQTVNHAQIRYGGGSNLLIDSVQQLVNPIQIFELRPTITFNEISFSADAAISASPDSFEETSFQTPRFQQAGAFTADYSRVGPSIYDNVLVENSINGLFIRVVTTPGSAPRALTLAGRFDDTDVVHYFPENVIVEGTPGGSIQDGVQPDLASTAFATLPGGALLARTYDYRLTFVDSNGFESLASDPSASITAAANSSIQLLNLQPVPGNSDYVSRRLYRLDPSSGDYQLVATLDANASTYVDNGTTSQGTLDLTRVGIRGRLDASLVIDPGTVLKFRGSRLELGQGTQLLAEGKNSEPVIFTSYADDRFGSGGTFDTNNDNGSASGEVVAARGDWSGIYAAANSFVSMDYATVAYGGGVSLLEGGQSRGFAALELQQADGRITNGRFEFNEDGQDGAGPVGRFGRLGITPSTIFVRASQPTIVGNTFVDNRGSIIDIDSDSMTAERLVDLGRQTGVIERLEALDDNYGPLIRLNRYQNVAATQVASRQISGLEIRGGLLSTESVWDDTDIVHLLFDTIEVGNVHSSGGLRLLSRSDESLVVKLDGAGTPFSESAGTGLSATGSLSSIEDRIGGSLQIVGLPGAPVVLTSFYDDTVGAGLTPDGRQFTDNNGDSFGSRPEGNNWRSILLDEYSNDRNVDYILEQTVTSEVSPGLNGTVGNAQVLGAIAPNILSGDEQLRLGFEVEGFLNADNDVDTYSFTAEAGTRIWVDLDRTSYTLDSVIEVLDANGNVLARSDNSFDEVAGTPLQAVSPLIESTVGSLQGGADAFTDFGSGGLYQDFGSTNPRDAGLSLSLPGNRGTRSVYFFRVRSASVDPGDVTGGITNGGYRFQVRLQEDQEFPGSVVRFADIRYANNGIHVRGLPGSSPLLGDAQEDEAVGGAVVSNDSILPVTFTDFFFNDQAINGIRPQHIGNLLVSQDKSISVGGALATSNDIDFYQIDVDGDLSSGLQTSTIFDIDYADGFSRPNTTLVVYYDADGEDGDGLPQLVFIGEDSNVLDDQSQPVTSSQIDLLTRGSVSSGDPLIGPVSLSEGTYYVGVVGEGVTPDALASITTRREPIESILRIFEDHVEEVGGSTALPPKNDTAMFDTAALTPGWALTTNRASNPGHQRTQTFNGSRGTNLYPTSNQFENGGFNDTFFNAQALDVANPEWSLANDPNIGDSSRNTSQFIPHTTVFGTTPNEIVDVYRFDVAVDGSVVVLDIDNGINPNVRDPDTLPDDFPTQTDPNSVDLKLQLFDITGALVPGGTSSTSRANDGALGSEASSLFSNFSDDPYLQLTLAAGTYFVAVSPEATTYDAGTQSFTLDVANRPASGNYELHVSVENHAASGGDPGNESIRFDRSAPTGVLTSVPFDLAGYGPSDLPRFYYNYFYDPGAGDSVSIRVTSNENPGGTVLADAAFQSTAGNNFWRQGIVSLADFAGHENIQVEFTYTVNNPTLTNEGLYLDDFVVGFAERGELVTGADLGVVGVSGTSFTQAGEYQLEVRPGTEYGTPTGTGLRLDSTFDTNSRQGEFATIVAPHAAQITDGNTFTLSDGVRQVTFEFDLDTEVGITPGNIRVPYSATSTQSEVADSIRSAINLSVVRSTIRVQASDSTGSATGGFGDNQIAISGVVLGDFIEISSPSDLPAFDEPLDPSGGSFRLPVIFNEGQGDSNVIRSQSQVIVDSNKISNVRSIGIWSEPSRRNSDPDDRTGTFLDSNPTGTTNPGAVRNLPTLNNEVIGGQAPGIVVRNNTIDQAGFAGIKVEGEIRPYVIDSSVFDIGTEDVVGTFAFADLVSDGLLMVIDAADTRVVFEFEDIGGDATTAGGSGQIGGNGFSDGHVPIYYRRTGPLYNGLRESPHTRHEVMLAIYDAIQSSILVNNGMSPLVQATLGTSLRGGDSSFDDFFGGIFGNNLLASDAAVYIEGATNVQFSFAQLNPPPVPSLNPFDLTGLAPVHDAPQPVSRIVNNTIYGNDGTASRFSGNPTVEPNDLLFQAVDTRLGSGHTGAYINSGVIGDSTGLVVGASDVDFYRVELVAGDRLTVDVDTIDGGPDTTLRLFDSSGVEIVLNTGGSAPGYLETAVGPDAVAGTPGDANFDATLNRAGDPFIDFTSRLTGTYFIGVSSAGNDAYDALSTSGRVSGTGGTGDYDIAIETYTPRSFVMSVDNGSNTRFPGANTGFQASTLFDTTFTVTQIADIQTSVARGTPTNDLVFRFTDAQGGRIINTTATDTGYEINIPLQGDDEFRVSDIVQAIAYAISGDAFVENANLPNPPLPNHNFGNGPDGLSGPVQPVLASALGGIEGNAAGLRTFPLAFPDFNTAFGHNRTNQVGSVGFAGTSTLGSGVSELYVLVERAAKITISPEAAAAGLRLDPAPGVNVDQLLPETGVLLTGGSSGTVVNNVFSNLHQGVVSEITKFASFSQANQPDVHPKPGIAIVTANVFQHIETANNVFRQQMTQPFVNNGDISITPGPSNVNGGTDDFNITLGNNDPLFVNPEGGNFLPTDNSVIIDSSVNSLTERDRLAGLLQSIGLPVSNVLAPDRDVNGVLRADNPNVAPPGGLGSQVFKDRGSNELADFVGPAAIINVPRDNDAQGIDLDPATGFLRLSGGVYSEFRIQLRDTGDSSDPFSGLGIDDDTVVVPTLAGLRAKGANVTVFEDERLLVEGVDYTFSYDKTQNVITLTPLAGIWQNDRSYRIAMNNQDRTVLIAPDPSLVSDGDQLLITDNNGGTLAFEFESGFELTVPETITLVVPEVGTNAGGLRDGDIFRINDGQNPAIVFEFNSDTVTLPGTVPIPLPTTQTPSDPVELQAFLDGIARDIRAAIAQPRVTPGGPLLPLDVDTRVIGNRVIVGGERGTIAATESSGLQQASRTLALRVPTAGVSQLGIRDGDQFLINNGNASLTFEFDTDNTLTNPANVRINVAQMTASGVATAVRDAINASSLGLTTTIEGDGLSVYLNLSTRGSASVLSGQLGVVGISRTPVDGDTIVITPTDSSAPSVLELNRTDERDIDGSIINDGVASINNVPIDITRATTADELAGRISNAIKVLPPIAGLPLNDVGPIDGGLVTIGGEAGLGVALTGQSLELNGSPSVAGASTVEVFGPLLLNLPLVGGGGIASGSVMVLTDDAGNDVVFEFKNNLDASPVRAVTSVVVPFDSFSTVDIIANNLVTAINGANLGITAANNGVGRVALGRISSDRVDIDGIVDPLDPTTSIPGLSGASVRRGIVSDGEVLTIRQGSVEVRFEFEAASGSNGVAAGNVQVAFQPGSTVGDVAISLAAAINNNKGGLQVDAVAELDGNGVPTGRVNLNDRPGTIVDVTAAPTLSLVGVPGGAVPIRISPAFSSNEVKEALINAINSVNQAGSPSITTLAAEDRGGDTFFVSGGASFSGPILNYSLPAIADLAGNPLEPNRSDLSTQFTLLMPTVGLDFGDAPDPVAGVSGRYPTQNVNNGPRHVVDNQLYLGAFIDADTDGSPNAAADGDDTKILGSSTGALFGVSVVDGELEIVVQTGSVNPLLRDGDTITIDTGVAKATLEFDLNGRFDEDNFAISPVDPTSPSSITAAIMAAIEQSPLEPASVRSTSATVVVSADDEDGVSFVSDINPAGVLNRGLAMPIDVSVTGAGILEAWIDFNADGDWDDPGEQIIPMSENASTSDRREELCPVNLAGAVSNIFADTGDVSTRTFCIVVPSTAPVPPGPVETYARFRVSREGGLSPTGLALSGEVEDYALTLLPGSPPQVNSFTRSFSVDEDRPLQALDGNGVLTSSTGDDGLLAGVIDNDGDGIKIFADDVGVRTLLTPSGSPAGELTLFSDGTFTFDPVANFAGTANFTARVSDVQPLDPSTELVNSRPISVTITVNPVNDAPVATGTNVIVNRAILEDEVQTFAASDMTVGGVFLPGLIADKYTPGPANEAGQPMIIASVSSVRGVNLTSQGGTVSISDDGLTVLYTPPLDYNGTTPDTFNYTVGDVPPAGQTSEIAAKVGTVSISFQAVNDAPRTTLDSYTGEEDVDLLIPINGNGTTAGILDNDTAGPDDEVTAGQTISLIQNQFPITTSNGGTVILDGTSLKYSPPNQFSGIDNFQYQVQDNLGAVASGTVSINVGGVNNIPVFIGINGDINNQSITRDESKTQAETVTYDLTTWFNDPEGDGLTFTVSSSNPSVVSTQLTGSTLVLTYPSYRFGDTVLTVIATDTSNAPSAPAQIDINVVNTPDPPIKIGTLDPLSGVEDQVVEADLTGVFFDPDGQGTLTYSVARLGNIINPTVAQIAAHPLVQSIDTSTSPMRIALKPDQSGMVEIEISATDGSFRVSDSFVLTVAPVEDAPIAAADNYNVPVGAKLQVITPSEGLLRNDRDADGNNIVVDLDSVIGPARGDLQVNPDGTFSYQFTDSPVAGQSLVGQTDSFSYQAKDSTGRFSNRVTVTFTLNQSRYQNPLASLNQDVNADGVVTAIDALRVLNFLARNLGTASSVPVSEIGSAPPDYYDVNGDGRVSANDVLLVINELGRINSGEGEMVSPSANLASSAVTTGFASASSVGLPSRQIEWVSPAVDDYDDESVGLTPTDSRDAVLASGFEISSAATEQAVLAVPSESEDAANPESVDEALSTMWDDFAVNGFDPG</sequence>
<dbReference type="Proteomes" id="UP000318538">
    <property type="component" value="Chromosome"/>
</dbReference>
<evidence type="ECO:0000313" key="6">
    <source>
        <dbReference type="Proteomes" id="UP000318538"/>
    </source>
</evidence>
<dbReference type="InterPro" id="IPR018247">
    <property type="entry name" value="EF_Hand_1_Ca_BS"/>
</dbReference>
<dbReference type="InterPro" id="IPR040853">
    <property type="entry name" value="RapA2_cadherin-like"/>
</dbReference>
<feature type="compositionally biased region" description="Gly residues" evidence="1">
    <location>
        <begin position="1054"/>
        <end position="1065"/>
    </location>
</feature>
<reference evidence="5 6" key="1">
    <citation type="submission" date="2019-02" db="EMBL/GenBank/DDBJ databases">
        <title>Deep-cultivation of Planctomycetes and their phenomic and genomic characterization uncovers novel biology.</title>
        <authorList>
            <person name="Wiegand S."/>
            <person name="Jogler M."/>
            <person name="Boedeker C."/>
            <person name="Pinto D."/>
            <person name="Vollmers J."/>
            <person name="Rivas-Marin E."/>
            <person name="Kohn T."/>
            <person name="Peeters S.H."/>
            <person name="Heuer A."/>
            <person name="Rast P."/>
            <person name="Oberbeckmann S."/>
            <person name="Bunk B."/>
            <person name="Jeske O."/>
            <person name="Meyerdierks A."/>
            <person name="Storesund J.E."/>
            <person name="Kallscheuer N."/>
            <person name="Luecker S."/>
            <person name="Lage O.M."/>
            <person name="Pohl T."/>
            <person name="Merkel B.J."/>
            <person name="Hornburger P."/>
            <person name="Mueller R.-W."/>
            <person name="Bruemmer F."/>
            <person name="Labrenz M."/>
            <person name="Spormann A.M."/>
            <person name="Op den Camp H."/>
            <person name="Overmann J."/>
            <person name="Amann R."/>
            <person name="Jetten M.S.M."/>
            <person name="Mascher T."/>
            <person name="Medema M.H."/>
            <person name="Devos D.P."/>
            <person name="Kaster A.-K."/>
            <person name="Ovreas L."/>
            <person name="Rohde M."/>
            <person name="Galperin M.Y."/>
            <person name="Jogler C."/>
        </authorList>
    </citation>
    <scope>NUCLEOTIDE SEQUENCE [LARGE SCALE GENOMIC DNA]</scope>
    <source>
        <strain evidence="5 6">K22_7</strain>
    </source>
</reference>
<feature type="region of interest" description="Disordered" evidence="1">
    <location>
        <begin position="1046"/>
        <end position="1065"/>
    </location>
</feature>
<dbReference type="SUPFAM" id="SSF63446">
    <property type="entry name" value="Type I dockerin domain"/>
    <property type="match status" value="1"/>
</dbReference>